<feature type="region of interest" description="Disordered" evidence="1">
    <location>
        <begin position="744"/>
        <end position="783"/>
    </location>
</feature>
<feature type="domain" description="Gfd2/YDR514C-like C-terminal" evidence="2">
    <location>
        <begin position="563"/>
        <end position="738"/>
    </location>
</feature>
<dbReference type="InterPro" id="IPR012337">
    <property type="entry name" value="RNaseH-like_sf"/>
</dbReference>
<reference evidence="3" key="1">
    <citation type="submission" date="2014-09" db="EMBL/GenBank/DDBJ databases">
        <title>Genome sequence of the luminous mushroom Mycena chlorophos for searching fungal bioluminescence genes.</title>
        <authorList>
            <person name="Tanaka Y."/>
            <person name="Kasuga D."/>
            <person name="Oba Y."/>
            <person name="Hase S."/>
            <person name="Sato K."/>
            <person name="Oba Y."/>
            <person name="Sakakibara Y."/>
        </authorList>
    </citation>
    <scope>NUCLEOTIDE SEQUENCE</scope>
</reference>
<protein>
    <recommendedName>
        <fullName evidence="2">Gfd2/YDR514C-like C-terminal domain-containing protein</fullName>
    </recommendedName>
</protein>
<gene>
    <name evidence="3" type="ORF">MCHLO_16136</name>
</gene>
<proteinExistence type="predicted"/>
<name>A0ABQ0MAN3_MYCCL</name>
<dbReference type="Pfam" id="PF21762">
    <property type="entry name" value="DEDDh_C"/>
    <property type="match status" value="2"/>
</dbReference>
<dbReference type="EMBL" id="DF849927">
    <property type="protein sequence ID" value="GAT59917.1"/>
    <property type="molecule type" value="Genomic_DNA"/>
</dbReference>
<keyword evidence="4" id="KW-1185">Reference proteome</keyword>
<dbReference type="InterPro" id="IPR048519">
    <property type="entry name" value="Gfd2/YDR514C-like_C"/>
</dbReference>
<evidence type="ECO:0000313" key="4">
    <source>
        <dbReference type="Proteomes" id="UP000815677"/>
    </source>
</evidence>
<sequence length="783" mass="88818">MSQTSVASYYRYNDVWFKWTELLPAEQRDPLKGLLAHDSLVHPDHPLHPGVQGITMWKGKLKENNEARYLFSSKQIDYCRYWLHAAGITKDVIPVLHSDCLVTVDDLHSVEEVTFMSGGELKMASKQIDKDNKKAKNASPTLAAQRIWFDRTRAAWMARKGTFIAVDFEEYEGDHNLILEFGYGSVRFDAEGEHEEHAHIVLESSKYYRNGRFVKDNRDRYQFGQTTTLPGRAALKNKIADLIEQAKSVGPVFLVFHDYSQDIKTLKRIEAPIDGIFTELPVTPPTEGLYLIDTGHLFGALIGEGSGNRRGLQQVCNHLKIENANDMTLHNAGNDAAFTLTALRRMVGGEPLDVLREKMWPNQASGLAVQFRPYEEDPDYSDQEGADAEFTFPLTPMVNSASPVLTGYLRCSDILFHWWPSLKNTRDGVQLQKILERDSLLHPRHPLGSHEQGKHGIQAYIGWFHDGQARLLFSSAQVDYLRYWMHQMQLTPNLIPLPYSDCMFLDSDLASIEPVVFEELYILSDTSKKLGRLNTYLTANPLLVTRRSVFEAVRRVWATKNGVWCALNVNAWALDHTVILDVGWSAIHWEDGAEAVSGNVHLVVAKNQTYDATRLEEGSTCEFVTMNGLKEKLQSLFANLRHKAPIFLISTDGKDVMKYMRKLQLPTDDAVPFRADAIPTVGTYIVDPMELFNALIGRADHETEPKPLERVCKHLNVSFNAIRNAGEDSKTALDVVRSMATGPQVDVQREKRWPTQQEPRVQFQPWEEDPNYADLEGIIPPQK</sequence>
<dbReference type="Proteomes" id="UP000815677">
    <property type="component" value="Unassembled WGS sequence"/>
</dbReference>
<organism evidence="3 4">
    <name type="scientific">Mycena chlorophos</name>
    <name type="common">Agaric fungus</name>
    <name type="synonym">Agaricus chlorophos</name>
    <dbReference type="NCBI Taxonomy" id="658473"/>
    <lineage>
        <taxon>Eukaryota</taxon>
        <taxon>Fungi</taxon>
        <taxon>Dikarya</taxon>
        <taxon>Basidiomycota</taxon>
        <taxon>Agaricomycotina</taxon>
        <taxon>Agaricomycetes</taxon>
        <taxon>Agaricomycetidae</taxon>
        <taxon>Agaricales</taxon>
        <taxon>Marasmiineae</taxon>
        <taxon>Mycenaceae</taxon>
        <taxon>Mycena</taxon>
    </lineage>
</organism>
<evidence type="ECO:0000259" key="2">
    <source>
        <dbReference type="Pfam" id="PF21762"/>
    </source>
</evidence>
<evidence type="ECO:0000256" key="1">
    <source>
        <dbReference type="SAM" id="MobiDB-lite"/>
    </source>
</evidence>
<dbReference type="InterPro" id="IPR040151">
    <property type="entry name" value="Gfd2/YDR514C-like"/>
</dbReference>
<evidence type="ECO:0000313" key="3">
    <source>
        <dbReference type="EMBL" id="GAT59917.1"/>
    </source>
</evidence>
<dbReference type="Gene3D" id="3.30.420.10">
    <property type="entry name" value="Ribonuclease H-like superfamily/Ribonuclease H"/>
    <property type="match status" value="1"/>
</dbReference>
<accession>A0ABQ0MAN3</accession>
<feature type="domain" description="Gfd2/YDR514C-like C-terminal" evidence="2">
    <location>
        <begin position="162"/>
        <end position="346"/>
    </location>
</feature>
<dbReference type="PANTHER" id="PTHR28083:SF1">
    <property type="entry name" value="GOOD FOR FULL DBP5 ACTIVITY PROTEIN 2"/>
    <property type="match status" value="1"/>
</dbReference>
<dbReference type="SUPFAM" id="SSF53098">
    <property type="entry name" value="Ribonuclease H-like"/>
    <property type="match status" value="1"/>
</dbReference>
<dbReference type="InterPro" id="IPR036397">
    <property type="entry name" value="RNaseH_sf"/>
</dbReference>
<dbReference type="PANTHER" id="PTHR28083">
    <property type="entry name" value="GOOD FOR FULL DBP5 ACTIVITY PROTEIN 2"/>
    <property type="match status" value="1"/>
</dbReference>